<gene>
    <name evidence="1" type="ORF">S03H2_28028</name>
</gene>
<sequence length="38" mass="4468">EIGYNSYIIAELFPPKFYPESLIFETSIKFCITKNMGY</sequence>
<dbReference type="AlphaFoldDB" id="X1HIL6"/>
<reference evidence="1" key="1">
    <citation type="journal article" date="2014" name="Front. Microbiol.">
        <title>High frequency of phylogenetically diverse reductive dehalogenase-homologous genes in deep subseafloor sedimentary metagenomes.</title>
        <authorList>
            <person name="Kawai M."/>
            <person name="Futagami T."/>
            <person name="Toyoda A."/>
            <person name="Takaki Y."/>
            <person name="Nishi S."/>
            <person name="Hori S."/>
            <person name="Arai W."/>
            <person name="Tsubouchi T."/>
            <person name="Morono Y."/>
            <person name="Uchiyama I."/>
            <person name="Ito T."/>
            <person name="Fujiyama A."/>
            <person name="Inagaki F."/>
            <person name="Takami H."/>
        </authorList>
    </citation>
    <scope>NUCLEOTIDE SEQUENCE</scope>
    <source>
        <strain evidence="1">Expedition CK06-06</strain>
    </source>
</reference>
<proteinExistence type="predicted"/>
<dbReference type="EMBL" id="BARU01016878">
    <property type="protein sequence ID" value="GAH53674.1"/>
    <property type="molecule type" value="Genomic_DNA"/>
</dbReference>
<evidence type="ECO:0008006" key="2">
    <source>
        <dbReference type="Google" id="ProtNLM"/>
    </source>
</evidence>
<organism evidence="1">
    <name type="scientific">marine sediment metagenome</name>
    <dbReference type="NCBI Taxonomy" id="412755"/>
    <lineage>
        <taxon>unclassified sequences</taxon>
        <taxon>metagenomes</taxon>
        <taxon>ecological metagenomes</taxon>
    </lineage>
</organism>
<evidence type="ECO:0000313" key="1">
    <source>
        <dbReference type="EMBL" id="GAH53674.1"/>
    </source>
</evidence>
<name>X1HIL6_9ZZZZ</name>
<protein>
    <recommendedName>
        <fullName evidence="2">Xylose isomerase-like TIM barrel domain-containing protein</fullName>
    </recommendedName>
</protein>
<accession>X1HIL6</accession>
<comment type="caution">
    <text evidence="1">The sequence shown here is derived from an EMBL/GenBank/DDBJ whole genome shotgun (WGS) entry which is preliminary data.</text>
</comment>
<feature type="non-terminal residue" evidence="1">
    <location>
        <position position="1"/>
    </location>
</feature>